<comment type="caution">
    <text evidence="8">Lacks conserved residue(s) required for the propagation of feature annotation.</text>
</comment>
<evidence type="ECO:0000313" key="13">
    <source>
        <dbReference type="EMBL" id="KAG7169551.1"/>
    </source>
</evidence>
<dbReference type="CDD" id="cd00041">
    <property type="entry name" value="CUB"/>
    <property type="match status" value="1"/>
</dbReference>
<dbReference type="Pfam" id="PF01400">
    <property type="entry name" value="Astacin"/>
    <property type="match status" value="1"/>
</dbReference>
<keyword evidence="3 9" id="KW-0479">Metal-binding</keyword>
<comment type="cofactor">
    <cofactor evidence="9 10">
        <name>Zn(2+)</name>
        <dbReference type="ChEBI" id="CHEBI:29105"/>
    </cofactor>
    <text evidence="9 10">Binds 1 zinc ion per subunit.</text>
</comment>
<feature type="binding site" evidence="9">
    <location>
        <position position="149"/>
    </location>
    <ligand>
        <name>Zn(2+)</name>
        <dbReference type="ChEBI" id="CHEBI:29105"/>
        <note>catalytic</note>
    </ligand>
</feature>
<feature type="active site" evidence="9">
    <location>
        <position position="150"/>
    </location>
</feature>
<evidence type="ECO:0000256" key="4">
    <source>
        <dbReference type="ARBA" id="ARBA00022801"/>
    </source>
</evidence>
<evidence type="ECO:0000256" key="10">
    <source>
        <dbReference type="RuleBase" id="RU361183"/>
    </source>
</evidence>
<keyword evidence="5 9" id="KW-0862">Zinc</keyword>
<feature type="domain" description="Peptidase M12A" evidence="12">
    <location>
        <begin position="54"/>
        <end position="251"/>
    </location>
</feature>
<dbReference type="InterPro" id="IPR024079">
    <property type="entry name" value="MetalloPept_cat_dom_sf"/>
</dbReference>
<dbReference type="PANTHER" id="PTHR10127:SF780">
    <property type="entry name" value="METALLOENDOPEPTIDASE"/>
    <property type="match status" value="1"/>
</dbReference>
<evidence type="ECO:0000256" key="6">
    <source>
        <dbReference type="ARBA" id="ARBA00023049"/>
    </source>
</evidence>
<dbReference type="PROSITE" id="PS01180">
    <property type="entry name" value="CUB"/>
    <property type="match status" value="1"/>
</dbReference>
<evidence type="ECO:0000256" key="2">
    <source>
        <dbReference type="ARBA" id="ARBA00022670"/>
    </source>
</evidence>
<dbReference type="Gene3D" id="2.60.120.290">
    <property type="entry name" value="Spermadhesin, CUB domain"/>
    <property type="match status" value="1"/>
</dbReference>
<evidence type="ECO:0000256" key="8">
    <source>
        <dbReference type="PROSITE-ProRule" id="PRU00059"/>
    </source>
</evidence>
<dbReference type="InterPro" id="IPR001506">
    <property type="entry name" value="Peptidase_M12A"/>
</dbReference>
<reference evidence="13" key="1">
    <citation type="journal article" date="2021" name="Sci. Adv.">
        <title>The American lobster genome reveals insights on longevity, neural, and immune adaptations.</title>
        <authorList>
            <person name="Polinski J.M."/>
            <person name="Zimin A.V."/>
            <person name="Clark K.F."/>
            <person name="Kohn A.B."/>
            <person name="Sadowski N."/>
            <person name="Timp W."/>
            <person name="Ptitsyn A."/>
            <person name="Khanna P."/>
            <person name="Romanova D.Y."/>
            <person name="Williams P."/>
            <person name="Greenwood S.J."/>
            <person name="Moroz L.L."/>
            <person name="Walt D.R."/>
            <person name="Bodnar A.G."/>
        </authorList>
    </citation>
    <scope>NUCLEOTIDE SEQUENCE</scope>
    <source>
        <strain evidence="13">GMGI-L3</strain>
    </source>
</reference>
<keyword evidence="14" id="KW-1185">Reference proteome</keyword>
<dbReference type="SUPFAM" id="SSF49854">
    <property type="entry name" value="Spermadhesin, CUB domain"/>
    <property type="match status" value="1"/>
</dbReference>
<dbReference type="EC" id="3.4.24.-" evidence="10"/>
<dbReference type="SUPFAM" id="SSF55486">
    <property type="entry name" value="Metalloproteases ('zincins'), catalytic domain"/>
    <property type="match status" value="1"/>
</dbReference>
<sequence>MSLYQDQEEVSPALKMNANIGFEFTNPDTVNGKELFEKDLMLTPEQWHAIRERKAISNVIFRWPPGPNGYPLIPYRFVDPVNRQAVEDGIKHWMEHTCITFEETFNTNQPHLQLIQGSGCWSYVGRVYYWNGQDLSLPPSCTGFGVVVHEIGHAIGFWHEQSRLDRDNHVLVILDNILETRQSNFNKLNNANAYGVPYDYTSVMHYGDTYFTKNGNLTIATTNPLYQELIGQRGGLSHYDKLLANLIYNCTDMWMSNCGLRSDPCENYGYIGADCRCVCPSGTSGDNCTLVTSDYYDDKFSSCTEVITQPGTITSHPDYPDNYEAGLRCTKVIKAPVCFLPVVTFNNFLIYGPLSNGQCYWDFLLIRTFNLSAGEMYCGSQISPGVSFTSTVDEMSLYFSTRTRLYNGWSANVTFVPIDGCW</sequence>
<protein>
    <recommendedName>
        <fullName evidence="10">Metalloendopeptidase</fullName>
        <ecNumber evidence="10">3.4.24.-</ecNumber>
    </recommendedName>
</protein>
<evidence type="ECO:0000256" key="1">
    <source>
        <dbReference type="ARBA" id="ARBA00022536"/>
    </source>
</evidence>
<dbReference type="GO" id="GO:0006508">
    <property type="term" value="P:proteolysis"/>
    <property type="evidence" value="ECO:0007669"/>
    <property type="project" value="UniProtKB-KW"/>
</dbReference>
<proteinExistence type="predicted"/>
<name>A0A8J5MZV3_HOMAM</name>
<evidence type="ECO:0000256" key="3">
    <source>
        <dbReference type="ARBA" id="ARBA00022723"/>
    </source>
</evidence>
<dbReference type="SMART" id="SM00042">
    <property type="entry name" value="CUB"/>
    <property type="match status" value="1"/>
</dbReference>
<dbReference type="InterPro" id="IPR000859">
    <property type="entry name" value="CUB_dom"/>
</dbReference>
<dbReference type="Gene3D" id="3.40.390.10">
    <property type="entry name" value="Collagenase (Catalytic Domain)"/>
    <property type="match status" value="1"/>
</dbReference>
<evidence type="ECO:0000256" key="9">
    <source>
        <dbReference type="PROSITE-ProRule" id="PRU01211"/>
    </source>
</evidence>
<keyword evidence="4 9" id="KW-0378">Hydrolase</keyword>
<dbReference type="InterPro" id="IPR034035">
    <property type="entry name" value="Astacin-like_dom"/>
</dbReference>
<keyword evidence="6 9" id="KW-0482">Metalloprotease</keyword>
<feature type="binding site" evidence="9">
    <location>
        <position position="153"/>
    </location>
    <ligand>
        <name>Zn(2+)</name>
        <dbReference type="ChEBI" id="CHEBI:29105"/>
        <note>catalytic</note>
    </ligand>
</feature>
<keyword evidence="1" id="KW-0245">EGF-like domain</keyword>
<dbReference type="InterPro" id="IPR035914">
    <property type="entry name" value="Sperma_CUB_dom_sf"/>
</dbReference>
<organism evidence="13 14">
    <name type="scientific">Homarus americanus</name>
    <name type="common">American lobster</name>
    <dbReference type="NCBI Taxonomy" id="6706"/>
    <lineage>
        <taxon>Eukaryota</taxon>
        <taxon>Metazoa</taxon>
        <taxon>Ecdysozoa</taxon>
        <taxon>Arthropoda</taxon>
        <taxon>Crustacea</taxon>
        <taxon>Multicrustacea</taxon>
        <taxon>Malacostraca</taxon>
        <taxon>Eumalacostraca</taxon>
        <taxon>Eucarida</taxon>
        <taxon>Decapoda</taxon>
        <taxon>Pleocyemata</taxon>
        <taxon>Astacidea</taxon>
        <taxon>Nephropoidea</taxon>
        <taxon>Nephropidae</taxon>
        <taxon>Homarus</taxon>
    </lineage>
</organism>
<dbReference type="Proteomes" id="UP000747542">
    <property type="component" value="Unassembled WGS sequence"/>
</dbReference>
<dbReference type="EMBL" id="JAHLQT010015988">
    <property type="protein sequence ID" value="KAG7169551.1"/>
    <property type="molecule type" value="Genomic_DNA"/>
</dbReference>
<dbReference type="InterPro" id="IPR006026">
    <property type="entry name" value="Peptidase_Metallo"/>
</dbReference>
<dbReference type="PROSITE" id="PS51864">
    <property type="entry name" value="ASTACIN"/>
    <property type="match status" value="1"/>
</dbReference>
<feature type="domain" description="CUB" evidence="11">
    <location>
        <begin position="303"/>
        <end position="416"/>
    </location>
</feature>
<dbReference type="GO" id="GO:0004222">
    <property type="term" value="F:metalloendopeptidase activity"/>
    <property type="evidence" value="ECO:0007669"/>
    <property type="project" value="UniProtKB-UniRule"/>
</dbReference>
<evidence type="ECO:0000259" key="12">
    <source>
        <dbReference type="PROSITE" id="PS51864"/>
    </source>
</evidence>
<evidence type="ECO:0000256" key="7">
    <source>
        <dbReference type="ARBA" id="ARBA00023157"/>
    </source>
</evidence>
<gene>
    <name evidence="13" type="primary">BP10-L4</name>
    <name evidence="13" type="ORF">Hamer_G022041</name>
</gene>
<dbReference type="GO" id="GO:0008270">
    <property type="term" value="F:zinc ion binding"/>
    <property type="evidence" value="ECO:0007669"/>
    <property type="project" value="UniProtKB-UniRule"/>
</dbReference>
<dbReference type="PANTHER" id="PTHR10127">
    <property type="entry name" value="DISCOIDIN, CUB, EGF, LAMININ , AND ZINC METALLOPROTEASE DOMAIN CONTAINING"/>
    <property type="match status" value="1"/>
</dbReference>
<keyword evidence="2 9" id="KW-0645">Protease</keyword>
<evidence type="ECO:0000259" key="11">
    <source>
        <dbReference type="PROSITE" id="PS01180"/>
    </source>
</evidence>
<accession>A0A8J5MZV3</accession>
<dbReference type="CDD" id="cd04280">
    <property type="entry name" value="ZnMc_astacin_like"/>
    <property type="match status" value="1"/>
</dbReference>
<dbReference type="SMART" id="SM00235">
    <property type="entry name" value="ZnMc"/>
    <property type="match status" value="1"/>
</dbReference>
<comment type="caution">
    <text evidence="13">The sequence shown here is derived from an EMBL/GenBank/DDBJ whole genome shotgun (WGS) entry which is preliminary data.</text>
</comment>
<evidence type="ECO:0000256" key="5">
    <source>
        <dbReference type="ARBA" id="ARBA00022833"/>
    </source>
</evidence>
<dbReference type="PRINTS" id="PR00480">
    <property type="entry name" value="ASTACIN"/>
</dbReference>
<keyword evidence="7" id="KW-1015">Disulfide bond</keyword>
<dbReference type="Pfam" id="PF00431">
    <property type="entry name" value="CUB"/>
    <property type="match status" value="1"/>
</dbReference>
<feature type="binding site" evidence="9">
    <location>
        <position position="159"/>
    </location>
    <ligand>
        <name>Zn(2+)</name>
        <dbReference type="ChEBI" id="CHEBI:29105"/>
        <note>catalytic</note>
    </ligand>
</feature>
<dbReference type="AlphaFoldDB" id="A0A8J5MZV3"/>
<evidence type="ECO:0000313" key="14">
    <source>
        <dbReference type="Proteomes" id="UP000747542"/>
    </source>
</evidence>